<gene>
    <name evidence="1" type="ORF">SAMN05421819_0857</name>
</gene>
<dbReference type="EMBL" id="FNVA01000001">
    <property type="protein sequence ID" value="SEF69708.1"/>
    <property type="molecule type" value="Genomic_DNA"/>
</dbReference>
<dbReference type="Pfam" id="PF22396">
    <property type="entry name" value="DUF6976"/>
    <property type="match status" value="1"/>
</dbReference>
<dbReference type="Proteomes" id="UP000236728">
    <property type="component" value="Unassembled WGS sequence"/>
</dbReference>
<sequence length="333" mass="36072">MTETAQISMMTSEQVSSLIQAGQRVWVAGDEALLSTLPKGDWIGATTPYFMTEEGGAHTQQSLQVTILPKEVAKISARFYSAEELCGLAADYPANGFAYILIPAFSKAHSVFAQDCSNWPGVFDRPLIGWIAGVNVDQIGSATPKVFNGLTGESSAEKAVVMHVELVSELMAHANIINLFEPAAGDVLTFPAVGFDVTECFVNGEARNFSAYLTEHAYDTRLPLVADYMGAHVNVSVRSVDALAGKVSFYAPVFPGVEYKAAAPVADYATEFRNRLVDNHENPVFTCNCILNYLYAGLEGTKTGDWTGPITFGEIAYMLLNQTLVYLTFEKAS</sequence>
<reference evidence="1 2" key="1">
    <citation type="submission" date="2016-10" db="EMBL/GenBank/DDBJ databases">
        <authorList>
            <person name="de Groot N.N."/>
        </authorList>
    </citation>
    <scope>NUCLEOTIDE SEQUENCE [LARGE SCALE GENOMIC DNA]</scope>
    <source>
        <strain evidence="1 2">DSM 22489</strain>
    </source>
</reference>
<organism evidence="1 2">
    <name type="scientific">Bryocella elongata</name>
    <dbReference type="NCBI Taxonomy" id="863522"/>
    <lineage>
        <taxon>Bacteria</taxon>
        <taxon>Pseudomonadati</taxon>
        <taxon>Acidobacteriota</taxon>
        <taxon>Terriglobia</taxon>
        <taxon>Terriglobales</taxon>
        <taxon>Acidobacteriaceae</taxon>
        <taxon>Bryocella</taxon>
    </lineage>
</organism>
<protein>
    <submittedName>
        <fullName evidence="1">Uncharacterized protein</fullName>
    </submittedName>
</protein>
<evidence type="ECO:0000313" key="2">
    <source>
        <dbReference type="Proteomes" id="UP000236728"/>
    </source>
</evidence>
<dbReference type="InterPro" id="IPR054249">
    <property type="entry name" value="DUF6976"/>
</dbReference>
<keyword evidence="2" id="KW-1185">Reference proteome</keyword>
<proteinExistence type="predicted"/>
<evidence type="ECO:0000313" key="1">
    <source>
        <dbReference type="EMBL" id="SEF69708.1"/>
    </source>
</evidence>
<dbReference type="AlphaFoldDB" id="A0A1H5U5I6"/>
<name>A0A1H5U5I6_9BACT</name>
<accession>A0A1H5U5I6</accession>
<dbReference type="RefSeq" id="WP_200821464.1">
    <property type="nucleotide sequence ID" value="NZ_FNVA01000001.1"/>
</dbReference>